<dbReference type="PANTHER" id="PTHR43811">
    <property type="entry name" value="FKBP-TYPE PEPTIDYL-PROLYL CIS-TRANS ISOMERASE FKPA"/>
    <property type="match status" value="1"/>
</dbReference>
<keyword evidence="3 5" id="KW-0697">Rotamase</keyword>
<dbReference type="Gene3D" id="3.10.50.40">
    <property type="match status" value="1"/>
</dbReference>
<evidence type="ECO:0000256" key="3">
    <source>
        <dbReference type="ARBA" id="ARBA00023110"/>
    </source>
</evidence>
<protein>
    <recommendedName>
        <fullName evidence="6">Peptidyl-prolyl cis-trans isomerase</fullName>
        <ecNumber evidence="6">5.2.1.8</ecNumber>
    </recommendedName>
</protein>
<organism evidence="8 9">
    <name type="scientific">Candidatus Wildermuthbacteria bacterium RIFCSPHIGHO2_02_FULL_45_25</name>
    <dbReference type="NCBI Taxonomy" id="1802450"/>
    <lineage>
        <taxon>Bacteria</taxon>
        <taxon>Candidatus Wildermuthiibacteriota</taxon>
    </lineage>
</organism>
<feature type="domain" description="PPIase FKBP-type" evidence="7">
    <location>
        <begin position="28"/>
        <end position="116"/>
    </location>
</feature>
<dbReference type="FunFam" id="3.10.50.40:FF:000006">
    <property type="entry name" value="Peptidyl-prolyl cis-trans isomerase"/>
    <property type="match status" value="1"/>
</dbReference>
<evidence type="ECO:0000313" key="8">
    <source>
        <dbReference type="EMBL" id="OHA67695.1"/>
    </source>
</evidence>
<dbReference type="PROSITE" id="PS50059">
    <property type="entry name" value="FKBP_PPIASE"/>
    <property type="match status" value="1"/>
</dbReference>
<comment type="similarity">
    <text evidence="2 6">Belongs to the FKBP-type PPIase family.</text>
</comment>
<comment type="catalytic activity">
    <reaction evidence="1 5 6">
        <text>[protein]-peptidylproline (omega=180) = [protein]-peptidylproline (omega=0)</text>
        <dbReference type="Rhea" id="RHEA:16237"/>
        <dbReference type="Rhea" id="RHEA-COMP:10747"/>
        <dbReference type="Rhea" id="RHEA-COMP:10748"/>
        <dbReference type="ChEBI" id="CHEBI:83833"/>
        <dbReference type="ChEBI" id="CHEBI:83834"/>
        <dbReference type="EC" id="5.2.1.8"/>
    </reaction>
</comment>
<dbReference type="EMBL" id="MHTV01000006">
    <property type="protein sequence ID" value="OHA67695.1"/>
    <property type="molecule type" value="Genomic_DNA"/>
</dbReference>
<dbReference type="InterPro" id="IPR001179">
    <property type="entry name" value="PPIase_FKBP_dom"/>
</dbReference>
<gene>
    <name evidence="8" type="ORF">A3C04_02010</name>
</gene>
<evidence type="ECO:0000256" key="5">
    <source>
        <dbReference type="PROSITE-ProRule" id="PRU00277"/>
    </source>
</evidence>
<proteinExistence type="inferred from homology"/>
<evidence type="ECO:0000256" key="1">
    <source>
        <dbReference type="ARBA" id="ARBA00000971"/>
    </source>
</evidence>
<dbReference type="AlphaFoldDB" id="A0A1G2R4A3"/>
<reference evidence="8 9" key="1">
    <citation type="journal article" date="2016" name="Nat. Commun.">
        <title>Thousands of microbial genomes shed light on interconnected biogeochemical processes in an aquifer system.</title>
        <authorList>
            <person name="Anantharaman K."/>
            <person name="Brown C.T."/>
            <person name="Hug L.A."/>
            <person name="Sharon I."/>
            <person name="Castelle C.J."/>
            <person name="Probst A.J."/>
            <person name="Thomas B.C."/>
            <person name="Singh A."/>
            <person name="Wilkins M.J."/>
            <person name="Karaoz U."/>
            <person name="Brodie E.L."/>
            <person name="Williams K.H."/>
            <person name="Hubbard S.S."/>
            <person name="Banfield J.F."/>
        </authorList>
    </citation>
    <scope>NUCLEOTIDE SEQUENCE [LARGE SCALE GENOMIC DNA]</scope>
</reference>
<dbReference type="SUPFAM" id="SSF54534">
    <property type="entry name" value="FKBP-like"/>
    <property type="match status" value="1"/>
</dbReference>
<dbReference type="Proteomes" id="UP000178092">
    <property type="component" value="Unassembled WGS sequence"/>
</dbReference>
<evidence type="ECO:0000256" key="2">
    <source>
        <dbReference type="ARBA" id="ARBA00006577"/>
    </source>
</evidence>
<name>A0A1G2R4A3_9BACT</name>
<dbReference type="PANTHER" id="PTHR43811:SF19">
    <property type="entry name" value="39 KDA FK506-BINDING NUCLEAR PROTEIN"/>
    <property type="match status" value="1"/>
</dbReference>
<evidence type="ECO:0000259" key="7">
    <source>
        <dbReference type="PROSITE" id="PS50059"/>
    </source>
</evidence>
<dbReference type="GO" id="GO:0003755">
    <property type="term" value="F:peptidyl-prolyl cis-trans isomerase activity"/>
    <property type="evidence" value="ECO:0007669"/>
    <property type="project" value="UniProtKB-UniRule"/>
</dbReference>
<evidence type="ECO:0000313" key="9">
    <source>
        <dbReference type="Proteomes" id="UP000178092"/>
    </source>
</evidence>
<evidence type="ECO:0000256" key="4">
    <source>
        <dbReference type="ARBA" id="ARBA00023235"/>
    </source>
</evidence>
<evidence type="ECO:0000256" key="6">
    <source>
        <dbReference type="RuleBase" id="RU003915"/>
    </source>
</evidence>
<dbReference type="EC" id="5.2.1.8" evidence="6"/>
<sequence>MLTAQVGTNVELLIQDIEQGDGAEAATGDVLKVHYEGRLENGEKFDSSYDRGETFTFQLGAGRVIRGWELGIGGMKEGGKRKLIIPSELGYGPAGYGDVIPPNAKLIFEVELVDVEGKE</sequence>
<keyword evidence="4 5" id="KW-0413">Isomerase</keyword>
<dbReference type="Pfam" id="PF00254">
    <property type="entry name" value="FKBP_C"/>
    <property type="match status" value="1"/>
</dbReference>
<dbReference type="InterPro" id="IPR046357">
    <property type="entry name" value="PPIase_dom_sf"/>
</dbReference>
<accession>A0A1G2R4A3</accession>
<comment type="caution">
    <text evidence="8">The sequence shown here is derived from an EMBL/GenBank/DDBJ whole genome shotgun (WGS) entry which is preliminary data.</text>
</comment>